<dbReference type="CDD" id="cd07385">
    <property type="entry name" value="MPP_YkuE_C"/>
    <property type="match status" value="1"/>
</dbReference>
<comment type="caution">
    <text evidence="4">The sequence shown here is derived from an EMBL/GenBank/DDBJ whole genome shotgun (WGS) entry which is preliminary data.</text>
</comment>
<evidence type="ECO:0000256" key="2">
    <source>
        <dbReference type="ARBA" id="ARBA00022801"/>
    </source>
</evidence>
<proteinExistence type="predicted"/>
<dbReference type="Proteomes" id="UP000635726">
    <property type="component" value="Unassembled WGS sequence"/>
</dbReference>
<evidence type="ECO:0000313" key="4">
    <source>
        <dbReference type="EMBL" id="GGJ73944.1"/>
    </source>
</evidence>
<keyword evidence="5" id="KW-1185">Reference proteome</keyword>
<dbReference type="GO" id="GO:0009245">
    <property type="term" value="P:lipid A biosynthetic process"/>
    <property type="evidence" value="ECO:0007669"/>
    <property type="project" value="TreeGrafter"/>
</dbReference>
<dbReference type="InterPro" id="IPR006311">
    <property type="entry name" value="TAT_signal"/>
</dbReference>
<dbReference type="Gene3D" id="3.60.21.10">
    <property type="match status" value="1"/>
</dbReference>
<evidence type="ECO:0000313" key="5">
    <source>
        <dbReference type="Proteomes" id="UP000635726"/>
    </source>
</evidence>
<sequence length="308" mass="32858">MTPASPAHRFPHLSRRQVLAWGLGLGLAGTGVGAAQGYAPPELSRVQATLPGLESPLRVAVLTDLHYGPFIREAQVRAWVDLALGVRPDVTLVVGDFADVPLASGMPGPLARQLARLRAPLGVYGVWGNHDYGCFGRFDQPYSGGPRDDWQDVRERFRQELARGGLRVLTNEGLSLRPDVWLGGLDDLMWGAPDAQAALHGAPTQAAQLLMIHEPDALVPLAGTPAWRPDGLAVCGHTHGGQVRLPLLGAPVVPSAYGQRFAQGWVRGDPSGDRPGARAYVSRGLGLSGIPFRNLCPPELVLLDLHPA</sequence>
<dbReference type="EMBL" id="BMOE01000005">
    <property type="protein sequence ID" value="GGJ73944.1"/>
    <property type="molecule type" value="Genomic_DNA"/>
</dbReference>
<dbReference type="GO" id="GO:0016020">
    <property type="term" value="C:membrane"/>
    <property type="evidence" value="ECO:0007669"/>
    <property type="project" value="GOC"/>
</dbReference>
<dbReference type="RefSeq" id="WP_188962511.1">
    <property type="nucleotide sequence ID" value="NZ_BMOE01000005.1"/>
</dbReference>
<accession>A0A917PFF3</accession>
<dbReference type="InterPro" id="IPR004843">
    <property type="entry name" value="Calcineurin-like_PHP"/>
</dbReference>
<dbReference type="SUPFAM" id="SSF56300">
    <property type="entry name" value="Metallo-dependent phosphatases"/>
    <property type="match status" value="1"/>
</dbReference>
<dbReference type="AlphaFoldDB" id="A0A917PFF3"/>
<protein>
    <submittedName>
        <fullName evidence="4">Metallophosphoesterase</fullName>
    </submittedName>
</protein>
<reference evidence="4" key="1">
    <citation type="journal article" date="2014" name="Int. J. Syst. Evol. Microbiol.">
        <title>Complete genome sequence of Corynebacterium casei LMG S-19264T (=DSM 44701T), isolated from a smear-ripened cheese.</title>
        <authorList>
            <consortium name="US DOE Joint Genome Institute (JGI-PGF)"/>
            <person name="Walter F."/>
            <person name="Albersmeier A."/>
            <person name="Kalinowski J."/>
            <person name="Ruckert C."/>
        </authorList>
    </citation>
    <scope>NUCLEOTIDE SEQUENCE</scope>
    <source>
        <strain evidence="4">JCM 14371</strain>
    </source>
</reference>
<organism evidence="4 5">
    <name type="scientific">Deinococcus aquiradiocola</name>
    <dbReference type="NCBI Taxonomy" id="393059"/>
    <lineage>
        <taxon>Bacteria</taxon>
        <taxon>Thermotogati</taxon>
        <taxon>Deinococcota</taxon>
        <taxon>Deinococci</taxon>
        <taxon>Deinococcales</taxon>
        <taxon>Deinococcaceae</taxon>
        <taxon>Deinococcus</taxon>
    </lineage>
</organism>
<dbReference type="PANTHER" id="PTHR31302:SF31">
    <property type="entry name" value="PHOSPHODIESTERASE YAEI"/>
    <property type="match status" value="1"/>
</dbReference>
<dbReference type="PROSITE" id="PS51318">
    <property type="entry name" value="TAT"/>
    <property type="match status" value="1"/>
</dbReference>
<evidence type="ECO:0000256" key="1">
    <source>
        <dbReference type="ARBA" id="ARBA00022723"/>
    </source>
</evidence>
<reference evidence="4" key="2">
    <citation type="submission" date="2020-09" db="EMBL/GenBank/DDBJ databases">
        <authorList>
            <person name="Sun Q."/>
            <person name="Ohkuma M."/>
        </authorList>
    </citation>
    <scope>NUCLEOTIDE SEQUENCE</scope>
    <source>
        <strain evidence="4">JCM 14371</strain>
    </source>
</reference>
<evidence type="ECO:0000259" key="3">
    <source>
        <dbReference type="Pfam" id="PF00149"/>
    </source>
</evidence>
<dbReference type="Pfam" id="PF00149">
    <property type="entry name" value="Metallophos"/>
    <property type="match status" value="1"/>
</dbReference>
<gene>
    <name evidence="4" type="ORF">GCM10008939_17790</name>
</gene>
<dbReference type="GO" id="GO:0008758">
    <property type="term" value="F:UDP-2,3-diacylglucosamine hydrolase activity"/>
    <property type="evidence" value="ECO:0007669"/>
    <property type="project" value="TreeGrafter"/>
</dbReference>
<name>A0A917PFF3_9DEIO</name>
<keyword evidence="2" id="KW-0378">Hydrolase</keyword>
<feature type="domain" description="Calcineurin-like phosphoesterase" evidence="3">
    <location>
        <begin position="57"/>
        <end position="239"/>
    </location>
</feature>
<dbReference type="GO" id="GO:0046872">
    <property type="term" value="F:metal ion binding"/>
    <property type="evidence" value="ECO:0007669"/>
    <property type="project" value="UniProtKB-KW"/>
</dbReference>
<dbReference type="InterPro" id="IPR029052">
    <property type="entry name" value="Metallo-depent_PP-like"/>
</dbReference>
<dbReference type="PANTHER" id="PTHR31302">
    <property type="entry name" value="TRANSMEMBRANE PROTEIN WITH METALLOPHOSPHOESTERASE DOMAIN-RELATED"/>
    <property type="match status" value="1"/>
</dbReference>
<keyword evidence="1" id="KW-0479">Metal-binding</keyword>
<dbReference type="InterPro" id="IPR051158">
    <property type="entry name" value="Metallophosphoesterase_sf"/>
</dbReference>